<gene>
    <name evidence="4 8" type="primary">truA</name>
    <name evidence="8" type="ORF">K8V39_10520</name>
</gene>
<keyword evidence="3 4" id="KW-0413">Isomerase</keyword>
<comment type="catalytic activity">
    <reaction evidence="4 6">
        <text>uridine(38/39/40) in tRNA = pseudouridine(38/39/40) in tRNA</text>
        <dbReference type="Rhea" id="RHEA:22376"/>
        <dbReference type="Rhea" id="RHEA-COMP:10085"/>
        <dbReference type="Rhea" id="RHEA-COMP:10087"/>
        <dbReference type="ChEBI" id="CHEBI:65314"/>
        <dbReference type="ChEBI" id="CHEBI:65315"/>
        <dbReference type="EC" id="5.4.99.12"/>
    </reaction>
</comment>
<dbReference type="CDD" id="cd02570">
    <property type="entry name" value="PseudoU_synth_EcTruA"/>
    <property type="match status" value="1"/>
</dbReference>
<comment type="similarity">
    <text evidence="1 4 6">Belongs to the tRNA pseudouridine synthase TruA family.</text>
</comment>
<dbReference type="GO" id="GO:0160147">
    <property type="term" value="F:tRNA pseudouridine(38-40) synthase activity"/>
    <property type="evidence" value="ECO:0007669"/>
    <property type="project" value="UniProtKB-EC"/>
</dbReference>
<dbReference type="EMBL" id="DYXE01000086">
    <property type="protein sequence ID" value="HJH50685.1"/>
    <property type="molecule type" value="Genomic_DNA"/>
</dbReference>
<reference evidence="8" key="2">
    <citation type="submission" date="2021-09" db="EMBL/GenBank/DDBJ databases">
        <authorList>
            <person name="Gilroy R."/>
        </authorList>
    </citation>
    <scope>NUCLEOTIDE SEQUENCE</scope>
    <source>
        <strain evidence="8">USAMLcec4-12693</strain>
    </source>
</reference>
<dbReference type="RefSeq" id="WP_277238685.1">
    <property type="nucleotide sequence ID" value="NZ_CALWFG010000054.1"/>
</dbReference>
<evidence type="ECO:0000256" key="3">
    <source>
        <dbReference type="ARBA" id="ARBA00023235"/>
    </source>
</evidence>
<feature type="domain" description="Pseudouridine synthase I TruA alpha/beta" evidence="7">
    <location>
        <begin position="8"/>
        <end position="105"/>
    </location>
</feature>
<dbReference type="EC" id="5.4.99.12" evidence="4"/>
<evidence type="ECO:0000313" key="8">
    <source>
        <dbReference type="EMBL" id="HJH50685.1"/>
    </source>
</evidence>
<comment type="function">
    <text evidence="4">Formation of pseudouridine at positions 38, 39 and 40 in the anticodon stem and loop of transfer RNAs.</text>
</comment>
<dbReference type="InterPro" id="IPR001406">
    <property type="entry name" value="PsdUridine_synth_TruA"/>
</dbReference>
<evidence type="ECO:0000259" key="7">
    <source>
        <dbReference type="Pfam" id="PF01416"/>
    </source>
</evidence>
<dbReference type="Gene3D" id="3.30.70.660">
    <property type="entry name" value="Pseudouridine synthase I, catalytic domain, C-terminal subdomain"/>
    <property type="match status" value="1"/>
</dbReference>
<dbReference type="Gene3D" id="3.30.70.580">
    <property type="entry name" value="Pseudouridine synthase I, catalytic domain, N-terminal subdomain"/>
    <property type="match status" value="1"/>
</dbReference>
<dbReference type="SUPFAM" id="SSF55120">
    <property type="entry name" value="Pseudouridine synthase"/>
    <property type="match status" value="1"/>
</dbReference>
<dbReference type="AlphaFoldDB" id="A0A9D3AJR6"/>
<name>A0A9D3AJR6_9FIRM</name>
<dbReference type="Proteomes" id="UP000813420">
    <property type="component" value="Unassembled WGS sequence"/>
</dbReference>
<proteinExistence type="inferred from homology"/>
<keyword evidence="2 4" id="KW-0819">tRNA processing</keyword>
<feature type="domain" description="Pseudouridine synthase I TruA alpha/beta" evidence="7">
    <location>
        <begin position="147"/>
        <end position="245"/>
    </location>
</feature>
<organism evidence="8 9">
    <name type="scientific">Merdimonas faecis</name>
    <dbReference type="NCBI Taxonomy" id="1653435"/>
    <lineage>
        <taxon>Bacteria</taxon>
        <taxon>Bacillati</taxon>
        <taxon>Bacillota</taxon>
        <taxon>Clostridia</taxon>
        <taxon>Lachnospirales</taxon>
        <taxon>Lachnospiraceae</taxon>
        <taxon>Merdimonas</taxon>
    </lineage>
</organism>
<evidence type="ECO:0000313" key="9">
    <source>
        <dbReference type="Proteomes" id="UP000813420"/>
    </source>
</evidence>
<evidence type="ECO:0000256" key="6">
    <source>
        <dbReference type="RuleBase" id="RU003792"/>
    </source>
</evidence>
<dbReference type="InterPro" id="IPR020094">
    <property type="entry name" value="TruA/RsuA/RluB/E/F_N"/>
</dbReference>
<dbReference type="InterPro" id="IPR020097">
    <property type="entry name" value="PsdUridine_synth_TruA_a/b_dom"/>
</dbReference>
<dbReference type="InterPro" id="IPR020095">
    <property type="entry name" value="PsdUridine_synth_TruA_C"/>
</dbReference>
<dbReference type="HAMAP" id="MF_00171">
    <property type="entry name" value="TruA"/>
    <property type="match status" value="1"/>
</dbReference>
<dbReference type="Pfam" id="PF01416">
    <property type="entry name" value="PseudoU_synth_1"/>
    <property type="match status" value="2"/>
</dbReference>
<comment type="caution">
    <text evidence="4">Lacks conserved residue(s) required for the propagation of feature annotation.</text>
</comment>
<evidence type="ECO:0000256" key="5">
    <source>
        <dbReference type="PIRSR" id="PIRSR001430-2"/>
    </source>
</evidence>
<dbReference type="PANTHER" id="PTHR11142:SF22">
    <property type="entry name" value="TRNA PSEUDOURIDINE SYNTHASE A 2"/>
    <property type="match status" value="1"/>
</dbReference>
<dbReference type="PANTHER" id="PTHR11142">
    <property type="entry name" value="PSEUDOURIDYLATE SYNTHASE"/>
    <property type="match status" value="1"/>
</dbReference>
<reference evidence="8" key="1">
    <citation type="journal article" date="2021" name="PeerJ">
        <title>Extensive microbial diversity within the chicken gut microbiome revealed by metagenomics and culture.</title>
        <authorList>
            <person name="Gilroy R."/>
            <person name="Ravi A."/>
            <person name="Getino M."/>
            <person name="Pursley I."/>
            <person name="Horton D.L."/>
            <person name="Alikhan N.F."/>
            <person name="Baker D."/>
            <person name="Gharbi K."/>
            <person name="Hall N."/>
            <person name="Watson M."/>
            <person name="Adriaenssens E.M."/>
            <person name="Foster-Nyarko E."/>
            <person name="Jarju S."/>
            <person name="Secka A."/>
            <person name="Antonio M."/>
            <person name="Oren A."/>
            <person name="Chaudhuri R.R."/>
            <person name="La Ragione R."/>
            <person name="Hildebrand F."/>
            <person name="Pallen M.J."/>
        </authorList>
    </citation>
    <scope>NUCLEOTIDE SEQUENCE</scope>
    <source>
        <strain evidence="8">USAMLcec4-12693</strain>
    </source>
</reference>
<dbReference type="NCBIfam" id="TIGR00071">
    <property type="entry name" value="hisT_truA"/>
    <property type="match status" value="1"/>
</dbReference>
<evidence type="ECO:0000256" key="1">
    <source>
        <dbReference type="ARBA" id="ARBA00009375"/>
    </source>
</evidence>
<evidence type="ECO:0000256" key="2">
    <source>
        <dbReference type="ARBA" id="ARBA00022694"/>
    </source>
</evidence>
<dbReference type="GO" id="GO:0003723">
    <property type="term" value="F:RNA binding"/>
    <property type="evidence" value="ECO:0007669"/>
    <property type="project" value="InterPro"/>
</dbReference>
<dbReference type="GO" id="GO:0031119">
    <property type="term" value="P:tRNA pseudouridine synthesis"/>
    <property type="evidence" value="ECO:0007669"/>
    <property type="project" value="UniProtKB-UniRule"/>
</dbReference>
<dbReference type="InterPro" id="IPR020103">
    <property type="entry name" value="PsdUridine_synth_cat_dom_sf"/>
</dbReference>
<evidence type="ECO:0000256" key="4">
    <source>
        <dbReference type="HAMAP-Rule" id="MF_00171"/>
    </source>
</evidence>
<feature type="binding site" evidence="4 5">
    <location>
        <position position="114"/>
    </location>
    <ligand>
        <name>substrate</name>
    </ligand>
</feature>
<accession>A0A9D3AJR6</accession>
<comment type="caution">
    <text evidence="8">The sequence shown here is derived from an EMBL/GenBank/DDBJ whole genome shotgun (WGS) entry which is preliminary data.</text>
</comment>
<protein>
    <recommendedName>
        <fullName evidence="4">tRNA pseudouridine synthase A</fullName>
        <ecNumber evidence="4">5.4.99.12</ecNumber>
    </recommendedName>
    <alternativeName>
        <fullName evidence="4">tRNA pseudouridine(38-40) synthase</fullName>
    </alternativeName>
    <alternativeName>
        <fullName evidence="4">tRNA pseudouridylate synthase I</fullName>
    </alternativeName>
    <alternativeName>
        <fullName evidence="4">tRNA-uridine isomerase I</fullName>
    </alternativeName>
</protein>
<dbReference type="PIRSF" id="PIRSF001430">
    <property type="entry name" value="tRNA_psdUrid_synth"/>
    <property type="match status" value="1"/>
</dbReference>
<sequence length="247" mass="28694">MRNIKLTIEYDGSRYQGWTRLGKNESNNTISNKIIEVLKKMTGEYLIELNCGCRTEVGVHAYAQVANFKTECDMPLAEIKHYLNRYLPMDIAITGVEEMPERFHAQLNATSKTYVYRMTIDDVPSVFDRKYTFHCFQIPDKKLMQQAALLLLGKHDFRNFSSAKKSKNTEREIYDIQIYGDTEEMQILIHADDFLHNMARFIVSILLDIGFGTRKREDIEDIFSGIQYPSDPCDPKGLYLQEITYGQ</sequence>
<comment type="subunit">
    <text evidence="4">Homodimer.</text>
</comment>